<dbReference type="Proteomes" id="UP001628281">
    <property type="component" value="Unassembled WGS sequence"/>
</dbReference>
<sequence length="491" mass="52611">MTQPRFRLDLYRYLAAHAADIVEDAAAIGRDLAIPEDWRGRFGISASNSSAPGTLRREVLEAIAGGAREYGPLAAVGDEIRRTVKSVYGDGYDAVLVNSAEAGLWVAYETLIAPSHVGRGDAARAKAVVPYERHVEHHGSYGRPVPALYKDLFADRGATAGELGLLGRRLENLDVVFVRLPGARYDLHGIKSYPAPLLTGVDAEAAGAALARAADIHAAEFGGVVTLGYDTPGYGYGTRDADGTSVLHRRAGELAARYGVPYVADNAWGTPFLGTDIRRIGADVMLFSMDKVAGGPTAGLVIGREGPMVSIRRALGVHGERFGTVSAHGKGSHVAVDPGKEALYGSLAALRLLRDAPERILAPIDATHAIVLDEFERHRGALWEGIRVTRSVNAGGVEINYEGTWEHRPWGIPIFTHEDRIAGSNLFNRALARIGVVPNLSDDANILLTPGAGTLTEDGRLDETRMRLAVRAVFRTLELLQGWTERAAGRG</sequence>
<dbReference type="InterPro" id="IPR015424">
    <property type="entry name" value="PyrdxlP-dep_Trfase"/>
</dbReference>
<proteinExistence type="predicted"/>
<protein>
    <recommendedName>
        <fullName evidence="3">Aminotransferase class V-fold PLP-dependent enzyme</fullName>
    </recommendedName>
</protein>
<dbReference type="SUPFAM" id="SSF53383">
    <property type="entry name" value="PLP-dependent transferases"/>
    <property type="match status" value="2"/>
</dbReference>
<dbReference type="InterPro" id="IPR015421">
    <property type="entry name" value="PyrdxlP-dep_Trfase_major"/>
</dbReference>
<evidence type="ECO:0000313" key="2">
    <source>
        <dbReference type="Proteomes" id="UP001628281"/>
    </source>
</evidence>
<keyword evidence="2" id="KW-1185">Reference proteome</keyword>
<gene>
    <name evidence="1" type="ORF">ACJ41P_33430</name>
</gene>
<organism evidence="1 2">
    <name type="scientific">Azospirillum argentinense</name>
    <dbReference type="NCBI Taxonomy" id="2970906"/>
    <lineage>
        <taxon>Bacteria</taxon>
        <taxon>Pseudomonadati</taxon>
        <taxon>Pseudomonadota</taxon>
        <taxon>Alphaproteobacteria</taxon>
        <taxon>Rhodospirillales</taxon>
        <taxon>Azospirillaceae</taxon>
        <taxon>Azospirillum</taxon>
    </lineage>
</organism>
<dbReference type="Gene3D" id="3.40.640.10">
    <property type="entry name" value="Type I PLP-dependent aspartate aminotransferase-like (Major domain)"/>
    <property type="match status" value="1"/>
</dbReference>
<name>A0ABW8VHZ9_9PROT</name>
<dbReference type="EMBL" id="JBJLSN010000127">
    <property type="protein sequence ID" value="MFL7906060.1"/>
    <property type="molecule type" value="Genomic_DNA"/>
</dbReference>
<reference evidence="1 2" key="1">
    <citation type="submission" date="2024-11" db="EMBL/GenBank/DDBJ databases">
        <title>Draft genome sequences of two bacteria associated to sugarcane roots in Colombia.</title>
        <authorList>
            <person name="Pardo-Diaz S."/>
            <person name="Masmela-Mendoza J."/>
            <person name="Delgadillo-Duran P."/>
            <person name="Bautista E.J."/>
            <person name="Rojas-Tapias D.F."/>
        </authorList>
    </citation>
    <scope>NUCLEOTIDE SEQUENCE [LARGE SCALE GENOMIC DNA]</scope>
    <source>
        <strain evidence="1 2">Ap18</strain>
    </source>
</reference>
<evidence type="ECO:0008006" key="3">
    <source>
        <dbReference type="Google" id="ProtNLM"/>
    </source>
</evidence>
<accession>A0ABW8VHZ9</accession>
<comment type="caution">
    <text evidence="1">The sequence shown here is derived from an EMBL/GenBank/DDBJ whole genome shotgun (WGS) entry which is preliminary data.</text>
</comment>
<evidence type="ECO:0000313" key="1">
    <source>
        <dbReference type="EMBL" id="MFL7906060.1"/>
    </source>
</evidence>
<dbReference type="RefSeq" id="WP_407826091.1">
    <property type="nucleotide sequence ID" value="NZ_JBJLSN010000127.1"/>
</dbReference>